<evidence type="ECO:0000313" key="6">
    <source>
        <dbReference type="EMBL" id="PRY87386.1"/>
    </source>
</evidence>
<dbReference type="EMBL" id="PVTR01000006">
    <property type="protein sequence ID" value="PRY87386.1"/>
    <property type="molecule type" value="Genomic_DNA"/>
</dbReference>
<keyword evidence="7" id="KW-1185">Reference proteome</keyword>
<dbReference type="OrthoDB" id="9802328at2"/>
<dbReference type="GO" id="GO:0030170">
    <property type="term" value="F:pyridoxal phosphate binding"/>
    <property type="evidence" value="ECO:0007669"/>
    <property type="project" value="InterPro"/>
</dbReference>
<dbReference type="SUPFAM" id="SSF53383">
    <property type="entry name" value="PLP-dependent transferases"/>
    <property type="match status" value="1"/>
</dbReference>
<comment type="caution">
    <text evidence="6">The sequence shown here is derived from an EMBL/GenBank/DDBJ whole genome shotgun (WGS) entry which is preliminary data.</text>
</comment>
<proteinExistence type="inferred from homology"/>
<dbReference type="Pfam" id="PF00155">
    <property type="entry name" value="Aminotran_1_2"/>
    <property type="match status" value="1"/>
</dbReference>
<comment type="cofactor">
    <cofactor evidence="1 4">
        <name>pyridoxal 5'-phosphate</name>
        <dbReference type="ChEBI" id="CHEBI:597326"/>
    </cofactor>
</comment>
<comment type="similarity">
    <text evidence="4">Belongs to the class-I pyridoxal-phosphate-dependent aminotransferase family.</text>
</comment>
<dbReference type="InterPro" id="IPR004838">
    <property type="entry name" value="NHTrfase_class1_PyrdxlP-BS"/>
</dbReference>
<dbReference type="InterPro" id="IPR015421">
    <property type="entry name" value="PyrdxlP-dep_Trfase_major"/>
</dbReference>
<dbReference type="PANTHER" id="PTHR42832:SF4">
    <property type="entry name" value="BLR3474 PROTEIN"/>
    <property type="match status" value="1"/>
</dbReference>
<dbReference type="EC" id="2.6.1.-" evidence="4"/>
<dbReference type="PANTHER" id="PTHR42832">
    <property type="entry name" value="AMINO ACID AMINOTRANSFERASE"/>
    <property type="match status" value="1"/>
</dbReference>
<evidence type="ECO:0000256" key="3">
    <source>
        <dbReference type="ARBA" id="ARBA00022679"/>
    </source>
</evidence>
<dbReference type="GO" id="GO:0008483">
    <property type="term" value="F:transaminase activity"/>
    <property type="evidence" value="ECO:0007669"/>
    <property type="project" value="UniProtKB-KW"/>
</dbReference>
<dbReference type="PROSITE" id="PS00105">
    <property type="entry name" value="AA_TRANSFER_CLASS_1"/>
    <property type="match status" value="1"/>
</dbReference>
<organism evidence="6 7">
    <name type="scientific">Mongoliibacter ruber</name>
    <dbReference type="NCBI Taxonomy" id="1750599"/>
    <lineage>
        <taxon>Bacteria</taxon>
        <taxon>Pseudomonadati</taxon>
        <taxon>Bacteroidota</taxon>
        <taxon>Cytophagia</taxon>
        <taxon>Cytophagales</taxon>
        <taxon>Cyclobacteriaceae</taxon>
        <taxon>Mongoliibacter</taxon>
    </lineage>
</organism>
<dbReference type="InterPro" id="IPR004839">
    <property type="entry name" value="Aminotransferase_I/II_large"/>
</dbReference>
<dbReference type="InterPro" id="IPR050881">
    <property type="entry name" value="LL-DAP_aminotransferase"/>
</dbReference>
<feature type="domain" description="Aminotransferase class I/classII large" evidence="5">
    <location>
        <begin position="32"/>
        <end position="380"/>
    </location>
</feature>
<dbReference type="Proteomes" id="UP000238157">
    <property type="component" value="Unassembled WGS sequence"/>
</dbReference>
<dbReference type="InterPro" id="IPR015424">
    <property type="entry name" value="PyrdxlP-dep_Trfase"/>
</dbReference>
<dbReference type="AlphaFoldDB" id="A0A2T0WL04"/>
<protein>
    <recommendedName>
        <fullName evidence="4">Aminotransferase</fullName>
        <ecNumber evidence="4">2.6.1.-</ecNumber>
    </recommendedName>
</protein>
<accession>A0A2T0WL04</accession>
<evidence type="ECO:0000256" key="4">
    <source>
        <dbReference type="RuleBase" id="RU000481"/>
    </source>
</evidence>
<keyword evidence="3 4" id="KW-0808">Transferase</keyword>
<evidence type="ECO:0000256" key="1">
    <source>
        <dbReference type="ARBA" id="ARBA00001933"/>
    </source>
</evidence>
<dbReference type="CDD" id="cd00609">
    <property type="entry name" value="AAT_like"/>
    <property type="match status" value="1"/>
</dbReference>
<evidence type="ECO:0000259" key="5">
    <source>
        <dbReference type="Pfam" id="PF00155"/>
    </source>
</evidence>
<dbReference type="Gene3D" id="3.90.1150.10">
    <property type="entry name" value="Aspartate Aminotransferase, domain 1"/>
    <property type="match status" value="1"/>
</dbReference>
<dbReference type="InterPro" id="IPR015422">
    <property type="entry name" value="PyrdxlP-dep_Trfase_small"/>
</dbReference>
<keyword evidence="2 4" id="KW-0032">Aminotransferase</keyword>
<evidence type="ECO:0000313" key="7">
    <source>
        <dbReference type="Proteomes" id="UP000238157"/>
    </source>
</evidence>
<evidence type="ECO:0000256" key="2">
    <source>
        <dbReference type="ARBA" id="ARBA00022576"/>
    </source>
</evidence>
<dbReference type="Gene3D" id="3.40.640.10">
    <property type="entry name" value="Type I PLP-dependent aspartate aminotransferase-like (Major domain)"/>
    <property type="match status" value="1"/>
</dbReference>
<gene>
    <name evidence="6" type="ORF">CLW00_1065</name>
</gene>
<reference evidence="6 7" key="1">
    <citation type="submission" date="2018-03" db="EMBL/GenBank/DDBJ databases">
        <title>Genomic Encyclopedia of Archaeal and Bacterial Type Strains, Phase II (KMG-II): from individual species to whole genera.</title>
        <authorList>
            <person name="Goeker M."/>
        </authorList>
    </citation>
    <scope>NUCLEOTIDE SEQUENCE [LARGE SCALE GENOMIC DNA]</scope>
    <source>
        <strain evidence="6 7">DSM 27929</strain>
    </source>
</reference>
<sequence length="387" mass="43577">MKGFAKRTAEVSEYYFSRKLKEVKILIEAGNPVINMGIGSPDLPPHPDVIKELQGATGQSGSHGYQGYQGIPELRHAMGSFYSMHYGVQKDPQSEILPLMGSKEGIMHISMTFLEEGDEVLIPDPGYPTYSSVTKLLGAKAITYPLSAATNWYPDFDELEKLDLSKVKLMWCNYPHMPSGARADLRVFENLVRFAKRHQIVLIHDNPYSFVLENEPKSIFQVSGAEEVALELNSLSKSANMAGWRIGMVLGRKDWIQEVTKVKSNMDSGMFLGLQKGAIEALKLGSDWYQSLNQIYNNRRQLVWELVSLLNLDFDKESAGMFVWAKLPKGTNSLEFVDDLLENKHLFIAPGEIFGEQGKGYVRFSLCLPEEKILEAINRIKSIKPTY</sequence>
<dbReference type="RefSeq" id="WP_106133687.1">
    <property type="nucleotide sequence ID" value="NZ_PVTR01000006.1"/>
</dbReference>
<name>A0A2T0WL04_9BACT</name>